<evidence type="ECO:0000259" key="3">
    <source>
        <dbReference type="SMART" id="SM00737"/>
    </source>
</evidence>
<dbReference type="GeneID" id="101852360"/>
<proteinExistence type="predicted"/>
<evidence type="ECO:0000256" key="2">
    <source>
        <dbReference type="SAM" id="SignalP"/>
    </source>
</evidence>
<dbReference type="RefSeq" id="XP_005109751.1">
    <property type="nucleotide sequence ID" value="XM_005109694.3"/>
</dbReference>
<dbReference type="Pfam" id="PF02221">
    <property type="entry name" value="E1_DerP2_DerF2"/>
    <property type="match status" value="1"/>
</dbReference>
<keyword evidence="1 2" id="KW-0732">Signal</keyword>
<dbReference type="Gene3D" id="2.70.220.10">
    <property type="entry name" value="Ganglioside GM2 activator"/>
    <property type="match status" value="1"/>
</dbReference>
<dbReference type="SUPFAM" id="SSF63707">
    <property type="entry name" value="Ganglioside M2 (gm2) activator"/>
    <property type="match status" value="1"/>
</dbReference>
<dbReference type="PANTHER" id="PTHR17357">
    <property type="entry name" value="GM2 GANGLIOSIDE ACTIVATOR PROTEIN"/>
    <property type="match status" value="1"/>
</dbReference>
<evidence type="ECO:0000313" key="4">
    <source>
        <dbReference type="Proteomes" id="UP000694888"/>
    </source>
</evidence>
<evidence type="ECO:0000256" key="1">
    <source>
        <dbReference type="ARBA" id="ARBA00022729"/>
    </source>
</evidence>
<dbReference type="SMART" id="SM00737">
    <property type="entry name" value="ML"/>
    <property type="match status" value="1"/>
</dbReference>
<keyword evidence="4" id="KW-1185">Reference proteome</keyword>
<feature type="signal peptide" evidence="2">
    <location>
        <begin position="1"/>
        <end position="20"/>
    </location>
</feature>
<dbReference type="InterPro" id="IPR003172">
    <property type="entry name" value="ML_dom"/>
</dbReference>
<name>A0ABM0K6B8_APLCA</name>
<feature type="domain" description="MD-2-related lipid-recognition" evidence="3">
    <location>
        <begin position="110"/>
        <end position="257"/>
    </location>
</feature>
<sequence>MYRIVSQSILFVLLVCCAEGFRFPTFGKKNSRFQVPSSLSRLSQYNLKFNPENVLDKLSAVQNMKIDDELKSMSPFLLRGEPVFAKQEPKLFGMFNSAKPVSGKLGAFHWESCGPADQTINIRNLTLGPSPLYLPGNLKVGFDVEFRKSISESNKLQGKLQLQLQTGGSWLNIPCIGNIGSCSYSDLCSLSQLIPACPPEFVAANIPCKCPFNKGEYKLPEMSVEIDASIFLPGTYRAQVTLSDLSDGQLGCYKLSFTIG</sequence>
<dbReference type="InterPro" id="IPR028996">
    <property type="entry name" value="GM2-AP"/>
</dbReference>
<dbReference type="PANTHER" id="PTHR17357:SF0">
    <property type="entry name" value="GANGLIOSIDE GM2 ACTIVATOR"/>
    <property type="match status" value="1"/>
</dbReference>
<protein>
    <submittedName>
        <fullName evidence="5">Ganglioside GM2 activator</fullName>
    </submittedName>
</protein>
<reference evidence="5" key="1">
    <citation type="submission" date="2025-08" db="UniProtKB">
        <authorList>
            <consortium name="RefSeq"/>
        </authorList>
    </citation>
    <scope>IDENTIFICATION</scope>
</reference>
<gene>
    <name evidence="5" type="primary">LOC101852360</name>
</gene>
<dbReference type="InterPro" id="IPR036846">
    <property type="entry name" value="GM2-AP_sf"/>
</dbReference>
<organism evidence="4 5">
    <name type="scientific">Aplysia californica</name>
    <name type="common">California sea hare</name>
    <dbReference type="NCBI Taxonomy" id="6500"/>
    <lineage>
        <taxon>Eukaryota</taxon>
        <taxon>Metazoa</taxon>
        <taxon>Spiralia</taxon>
        <taxon>Lophotrochozoa</taxon>
        <taxon>Mollusca</taxon>
        <taxon>Gastropoda</taxon>
        <taxon>Heterobranchia</taxon>
        <taxon>Euthyneura</taxon>
        <taxon>Tectipleura</taxon>
        <taxon>Aplysiida</taxon>
        <taxon>Aplysioidea</taxon>
        <taxon>Aplysiidae</taxon>
        <taxon>Aplysia</taxon>
    </lineage>
</organism>
<dbReference type="Proteomes" id="UP000694888">
    <property type="component" value="Unplaced"/>
</dbReference>
<accession>A0ABM0K6B8</accession>
<evidence type="ECO:0000313" key="5">
    <source>
        <dbReference type="RefSeq" id="XP_005109751.1"/>
    </source>
</evidence>
<feature type="chain" id="PRO_5046175444" evidence="2">
    <location>
        <begin position="21"/>
        <end position="260"/>
    </location>
</feature>